<keyword evidence="3" id="KW-0813">Transport</keyword>
<keyword evidence="6 8" id="KW-1133">Transmembrane helix</keyword>
<evidence type="ECO:0000256" key="1">
    <source>
        <dbReference type="ARBA" id="ARBA00004141"/>
    </source>
</evidence>
<keyword evidence="7 8" id="KW-0472">Membrane</keyword>
<evidence type="ECO:0000256" key="6">
    <source>
        <dbReference type="ARBA" id="ARBA00022989"/>
    </source>
</evidence>
<feature type="transmembrane region" description="Helical" evidence="8">
    <location>
        <begin position="40"/>
        <end position="60"/>
    </location>
</feature>
<protein>
    <submittedName>
        <fullName evidence="9">Endospore germination permease</fullName>
    </submittedName>
</protein>
<evidence type="ECO:0000256" key="8">
    <source>
        <dbReference type="SAM" id="Phobius"/>
    </source>
</evidence>
<dbReference type="Pfam" id="PF03845">
    <property type="entry name" value="Spore_permease"/>
    <property type="match status" value="1"/>
</dbReference>
<dbReference type="PANTHER" id="PTHR34975">
    <property type="entry name" value="SPORE GERMINATION PROTEIN A2"/>
    <property type="match status" value="1"/>
</dbReference>
<dbReference type="InterPro" id="IPR004761">
    <property type="entry name" value="Spore_GerAB"/>
</dbReference>
<evidence type="ECO:0000313" key="9">
    <source>
        <dbReference type="EMBL" id="MFK2826917.1"/>
    </source>
</evidence>
<proteinExistence type="inferred from homology"/>
<evidence type="ECO:0000256" key="3">
    <source>
        <dbReference type="ARBA" id="ARBA00022448"/>
    </source>
</evidence>
<keyword evidence="5 8" id="KW-0812">Transmembrane</keyword>
<feature type="transmembrane region" description="Helical" evidence="8">
    <location>
        <begin position="219"/>
        <end position="239"/>
    </location>
</feature>
<feature type="transmembrane region" description="Helical" evidence="8">
    <location>
        <begin position="12"/>
        <end position="34"/>
    </location>
</feature>
<feature type="transmembrane region" description="Helical" evidence="8">
    <location>
        <begin position="146"/>
        <end position="166"/>
    </location>
</feature>
<dbReference type="EMBL" id="JAUIYO010000017">
    <property type="protein sequence ID" value="MFK2826917.1"/>
    <property type="molecule type" value="Genomic_DNA"/>
</dbReference>
<feature type="transmembrane region" description="Helical" evidence="8">
    <location>
        <begin position="267"/>
        <end position="289"/>
    </location>
</feature>
<feature type="transmembrane region" description="Helical" evidence="8">
    <location>
        <begin position="80"/>
        <end position="96"/>
    </location>
</feature>
<comment type="similarity">
    <text evidence="2">Belongs to the amino acid-polyamine-organocation (APC) superfamily. Spore germination protein (SGP) (TC 2.A.3.9) family.</text>
</comment>
<comment type="subcellular location">
    <subcellularLocation>
        <location evidence="1">Membrane</location>
        <topology evidence="1">Multi-pass membrane protein</topology>
    </subcellularLocation>
</comment>
<keyword evidence="4" id="KW-0309">Germination</keyword>
<name>A0ABW8IBN5_9BACI</name>
<reference evidence="9 10" key="1">
    <citation type="submission" date="2023-07" db="EMBL/GenBank/DDBJ databases">
        <title>Bacillus lucianemedeirus sp. nov, a new species isolated from an immunobiological production facility.</title>
        <authorList>
            <person name="Costa L.V."/>
            <person name="Miranda R.V.S.L."/>
            <person name="Brandao M.L.L."/>
            <person name="Reis C.M.F."/>
            <person name="Frazao A.M."/>
            <person name="Cruz F.V."/>
            <person name="Baio P.V.P."/>
            <person name="Veras J.F.C."/>
            <person name="Ramos J.N."/>
            <person name="Vieira V."/>
        </authorList>
    </citation>
    <scope>NUCLEOTIDE SEQUENCE [LARGE SCALE GENOMIC DNA]</scope>
    <source>
        <strain evidence="9 10">B190/17</strain>
    </source>
</reference>
<sequence length="366" mass="40998">MEKGKISSLQMAMLLYPTIVATAILSVPSITAKYAKQDLWMSPIIASFIGFITVFIAVRLHKLYPDQTIIQMSQQIVGQVLGKVISFFILFFYIHINGEIIREYAEFIVSSFLFQTPITVIIASMTLLCGLAVYGGLEVVGRAAQLFFPLFVIPILLFVPLLSPNFELGSMLPILERGMLPPIKGAIVTSGWFTEFFLIIFLLPFLVDKDKGMKYGMMTVLAVMVTLTVVNLVVLWTLGVTTSSKEYPLMNAGRYISYADFFENVEAVIMAVWIIGAFVKVSVLYYAAVLGTAQWLDLADYRPIVWPVGIFLVQFSFWSFPNTMEISRFNILTFPFYGFFIQTMVPLLLLVIAVIKKRKQAGGKAG</sequence>
<accession>A0ABW8IBN5</accession>
<feature type="transmembrane region" description="Helical" evidence="8">
    <location>
        <begin position="301"/>
        <end position="320"/>
    </location>
</feature>
<evidence type="ECO:0000256" key="4">
    <source>
        <dbReference type="ARBA" id="ARBA00022544"/>
    </source>
</evidence>
<evidence type="ECO:0000313" key="10">
    <source>
        <dbReference type="Proteomes" id="UP001619911"/>
    </source>
</evidence>
<keyword evidence="10" id="KW-1185">Reference proteome</keyword>
<organism evidence="9 10">
    <name type="scientific">Bacillus lumedeiriae</name>
    <dbReference type="NCBI Taxonomy" id="3058829"/>
    <lineage>
        <taxon>Bacteria</taxon>
        <taxon>Bacillati</taxon>
        <taxon>Bacillota</taxon>
        <taxon>Bacilli</taxon>
        <taxon>Bacillales</taxon>
        <taxon>Bacillaceae</taxon>
        <taxon>Bacillus</taxon>
    </lineage>
</organism>
<dbReference type="Proteomes" id="UP001619911">
    <property type="component" value="Unassembled WGS sequence"/>
</dbReference>
<dbReference type="PANTHER" id="PTHR34975:SF2">
    <property type="entry name" value="SPORE GERMINATION PROTEIN A2"/>
    <property type="match status" value="1"/>
</dbReference>
<feature type="transmembrane region" description="Helical" evidence="8">
    <location>
        <begin position="108"/>
        <end position="134"/>
    </location>
</feature>
<evidence type="ECO:0000256" key="5">
    <source>
        <dbReference type="ARBA" id="ARBA00022692"/>
    </source>
</evidence>
<evidence type="ECO:0000256" key="2">
    <source>
        <dbReference type="ARBA" id="ARBA00007998"/>
    </source>
</evidence>
<evidence type="ECO:0000256" key="7">
    <source>
        <dbReference type="ARBA" id="ARBA00023136"/>
    </source>
</evidence>
<dbReference type="NCBIfam" id="TIGR00912">
    <property type="entry name" value="2A0309"/>
    <property type="match status" value="1"/>
</dbReference>
<feature type="transmembrane region" description="Helical" evidence="8">
    <location>
        <begin position="332"/>
        <end position="355"/>
    </location>
</feature>
<feature type="transmembrane region" description="Helical" evidence="8">
    <location>
        <begin position="186"/>
        <end position="207"/>
    </location>
</feature>
<dbReference type="RefSeq" id="WP_404318678.1">
    <property type="nucleotide sequence ID" value="NZ_JAUIYO010000017.1"/>
</dbReference>
<comment type="caution">
    <text evidence="9">The sequence shown here is derived from an EMBL/GenBank/DDBJ whole genome shotgun (WGS) entry which is preliminary data.</text>
</comment>
<gene>
    <name evidence="9" type="ORF">QYG89_14775</name>
</gene>